<dbReference type="InterPro" id="IPR058870">
    <property type="entry name" value="YuzC"/>
</dbReference>
<dbReference type="Proteomes" id="UP000199163">
    <property type="component" value="Unassembled WGS sequence"/>
</dbReference>
<accession>A0A1G7YXH8</accession>
<keyword evidence="2" id="KW-1185">Reference proteome</keyword>
<sequence length="117" mass="13719">MYYYCPCYCCYSSHLHQPLIRQEPHPVFLQRSAENMQQLLSEADVVSKRLSESYDDAAQLMQAAQDSKKDEVLEIIRSFGVTEECDVFYTPDGIQVEFMSYIDDVHCCKLTMLLRWM</sequence>
<reference evidence="1 2" key="1">
    <citation type="submission" date="2016-10" db="EMBL/GenBank/DDBJ databases">
        <authorList>
            <person name="de Groot N.N."/>
        </authorList>
    </citation>
    <scope>NUCLEOTIDE SEQUENCE [LARGE SCALE GENOMIC DNA]</scope>
    <source>
        <strain evidence="1 2">DSM 21632</strain>
    </source>
</reference>
<name>A0A1G7YXH8_9BACI</name>
<proteinExistence type="predicted"/>
<dbReference type="AlphaFoldDB" id="A0A1G7YXH8"/>
<evidence type="ECO:0000313" key="2">
    <source>
        <dbReference type="Proteomes" id="UP000199163"/>
    </source>
</evidence>
<organism evidence="1 2">
    <name type="scientific">Alteribacillus persepolensis</name>
    <dbReference type="NCBI Taxonomy" id="568899"/>
    <lineage>
        <taxon>Bacteria</taxon>
        <taxon>Bacillati</taxon>
        <taxon>Bacillota</taxon>
        <taxon>Bacilli</taxon>
        <taxon>Bacillales</taxon>
        <taxon>Bacillaceae</taxon>
        <taxon>Alteribacillus</taxon>
    </lineage>
</organism>
<dbReference type="OrthoDB" id="2615349at2"/>
<dbReference type="STRING" id="568899.SAMN05192534_101316"/>
<dbReference type="RefSeq" id="WP_091270545.1">
    <property type="nucleotide sequence ID" value="NZ_FNDK01000001.1"/>
</dbReference>
<evidence type="ECO:0000313" key="1">
    <source>
        <dbReference type="EMBL" id="SDH01262.1"/>
    </source>
</evidence>
<protein>
    <submittedName>
        <fullName evidence="1">Uncharacterized protein</fullName>
    </submittedName>
</protein>
<gene>
    <name evidence="1" type="ORF">SAMN05192534_101316</name>
</gene>
<dbReference type="Pfam" id="PF26344">
    <property type="entry name" value="YuzC"/>
    <property type="match status" value="1"/>
</dbReference>
<dbReference type="EMBL" id="FNDK01000001">
    <property type="protein sequence ID" value="SDH01262.1"/>
    <property type="molecule type" value="Genomic_DNA"/>
</dbReference>